<proteinExistence type="predicted"/>
<dbReference type="AlphaFoldDB" id="A0AAV2F9H4"/>
<evidence type="ECO:0000256" key="1">
    <source>
        <dbReference type="SAM" id="MobiDB-lite"/>
    </source>
</evidence>
<reference evidence="2 3" key="1">
    <citation type="submission" date="2024-04" db="EMBL/GenBank/DDBJ databases">
        <authorList>
            <person name="Fracassetti M."/>
        </authorList>
    </citation>
    <scope>NUCLEOTIDE SEQUENCE [LARGE SCALE GENOMIC DNA]</scope>
</reference>
<feature type="compositionally biased region" description="Basic and acidic residues" evidence="1">
    <location>
        <begin position="61"/>
        <end position="74"/>
    </location>
</feature>
<dbReference type="EMBL" id="OZ034819">
    <property type="protein sequence ID" value="CAL1394622.1"/>
    <property type="molecule type" value="Genomic_DNA"/>
</dbReference>
<gene>
    <name evidence="2" type="ORF">LTRI10_LOCUS35114</name>
</gene>
<organism evidence="2 3">
    <name type="scientific">Linum trigynum</name>
    <dbReference type="NCBI Taxonomy" id="586398"/>
    <lineage>
        <taxon>Eukaryota</taxon>
        <taxon>Viridiplantae</taxon>
        <taxon>Streptophyta</taxon>
        <taxon>Embryophyta</taxon>
        <taxon>Tracheophyta</taxon>
        <taxon>Spermatophyta</taxon>
        <taxon>Magnoliopsida</taxon>
        <taxon>eudicotyledons</taxon>
        <taxon>Gunneridae</taxon>
        <taxon>Pentapetalae</taxon>
        <taxon>rosids</taxon>
        <taxon>fabids</taxon>
        <taxon>Malpighiales</taxon>
        <taxon>Linaceae</taxon>
        <taxon>Linum</taxon>
    </lineage>
</organism>
<accession>A0AAV2F9H4</accession>
<protein>
    <submittedName>
        <fullName evidence="2">Uncharacterized protein</fullName>
    </submittedName>
</protein>
<dbReference type="Proteomes" id="UP001497516">
    <property type="component" value="Chromosome 6"/>
</dbReference>
<name>A0AAV2F9H4_9ROSI</name>
<keyword evidence="3" id="KW-1185">Reference proteome</keyword>
<feature type="region of interest" description="Disordered" evidence="1">
    <location>
        <begin position="27"/>
        <end position="74"/>
    </location>
</feature>
<evidence type="ECO:0000313" key="3">
    <source>
        <dbReference type="Proteomes" id="UP001497516"/>
    </source>
</evidence>
<sequence length="116" mass="13250">MHGRAPWPCERAEVRLNDTLRFELHGQNGDMHGRAPWPCESGFPGFKPNSEPKKRGSWVLDPKHPRDEPKRERGRFEGILGVELEDFFALEARGTSPDLKTDHLKILTAVSLFSME</sequence>
<evidence type="ECO:0000313" key="2">
    <source>
        <dbReference type="EMBL" id="CAL1394622.1"/>
    </source>
</evidence>